<evidence type="ECO:0000256" key="1">
    <source>
        <dbReference type="SAM" id="MobiDB-lite"/>
    </source>
</evidence>
<organism evidence="2">
    <name type="scientific">uncultured Craurococcus sp</name>
    <dbReference type="NCBI Taxonomy" id="1135998"/>
    <lineage>
        <taxon>Bacteria</taxon>
        <taxon>Pseudomonadati</taxon>
        <taxon>Pseudomonadota</taxon>
        <taxon>Alphaproteobacteria</taxon>
        <taxon>Acetobacterales</taxon>
        <taxon>Acetobacteraceae</taxon>
        <taxon>Craurococcus</taxon>
        <taxon>environmental samples</taxon>
    </lineage>
</organism>
<reference evidence="2" key="1">
    <citation type="submission" date="2020-02" db="EMBL/GenBank/DDBJ databases">
        <authorList>
            <person name="Meier V. D."/>
        </authorList>
    </citation>
    <scope>NUCLEOTIDE SEQUENCE</scope>
    <source>
        <strain evidence="2">AVDCRST_MAG27</strain>
    </source>
</reference>
<dbReference type="AlphaFoldDB" id="A0A6J4H7Z9"/>
<feature type="non-terminal residue" evidence="2">
    <location>
        <position position="1"/>
    </location>
</feature>
<feature type="compositionally biased region" description="Basic residues" evidence="1">
    <location>
        <begin position="21"/>
        <end position="30"/>
    </location>
</feature>
<feature type="region of interest" description="Disordered" evidence="1">
    <location>
        <begin position="21"/>
        <end position="103"/>
    </location>
</feature>
<name>A0A6J4H7Z9_9PROT</name>
<accession>A0A6J4H7Z9</accession>
<dbReference type="EMBL" id="CADCTD010000005">
    <property type="protein sequence ID" value="CAA9217322.1"/>
    <property type="molecule type" value="Genomic_DNA"/>
</dbReference>
<evidence type="ECO:0000313" key="2">
    <source>
        <dbReference type="EMBL" id="CAA9217322.1"/>
    </source>
</evidence>
<feature type="compositionally biased region" description="Basic residues" evidence="1">
    <location>
        <begin position="70"/>
        <end position="80"/>
    </location>
</feature>
<gene>
    <name evidence="2" type="ORF">AVDCRST_MAG27-118</name>
</gene>
<feature type="non-terminal residue" evidence="2">
    <location>
        <position position="103"/>
    </location>
</feature>
<protein>
    <submittedName>
        <fullName evidence="2">Small uncharacterized protein Bpro_4170</fullName>
    </submittedName>
</protein>
<proteinExistence type="predicted"/>
<sequence length="103" mass="11570">AAARPRPCPRRRQGRHLLHRRHRLPRRGLRPPRAPAHARAGARAFRRHRPRRGAALCPAGHRRAEFRAGGRARRRRHPLPRARCPWQVPGLGDAGDRAAGGGV</sequence>